<evidence type="ECO:0000259" key="9">
    <source>
        <dbReference type="Pfam" id="PF00535"/>
    </source>
</evidence>
<protein>
    <submittedName>
        <fullName evidence="10">Undecaprenyl-phosphate 4-deoxy-4-formamido-L-arabinose transferase</fullName>
    </submittedName>
</protein>
<dbReference type="PATRIC" id="fig|1618445.3.peg.764"/>
<sequence>MITYSVVIPVKDEAGSLPFLYKELTDVLRRLKKSYEVIFVDDGSGDASYQALTVIRKKDSKVKIIKFHANYGKSEALSAGFRLAQGTIVITLDADLQDDPDDIPKFLNALNQGYDVVCGWRQKREDTMVKKISSYLFNSGTKLLTGVPLHDVNCGLKVLRKQVCDRLFIHGELHRFIPILAAKQKFRVTEVFTRNRPRKFGKSKYGLERSWRGIIDLLTTIFITDYATKPAHFFGKIGLIFFFVGFGMDAYVTYIKLITGSTQERLPLLLAGILFMVLGIQLLSTGLIAEMVTHYNKKGETYIVESVVS</sequence>
<dbReference type="Gene3D" id="3.90.550.10">
    <property type="entry name" value="Spore Coat Polysaccharide Biosynthesis Protein SpsA, Chain A"/>
    <property type="match status" value="1"/>
</dbReference>
<keyword evidence="2" id="KW-0328">Glycosyltransferase</keyword>
<dbReference type="CDD" id="cd04187">
    <property type="entry name" value="DPM1_like_bac"/>
    <property type="match status" value="1"/>
</dbReference>
<keyword evidence="6 8" id="KW-1133">Transmembrane helix</keyword>
<dbReference type="InterPro" id="IPR050256">
    <property type="entry name" value="Glycosyltransferase_2"/>
</dbReference>
<proteinExistence type="predicted"/>
<evidence type="ECO:0000256" key="5">
    <source>
        <dbReference type="ARBA" id="ARBA00022985"/>
    </source>
</evidence>
<gene>
    <name evidence="10" type="ORF">UY16_C0026G0003</name>
</gene>
<dbReference type="Pfam" id="PF00535">
    <property type="entry name" value="Glycos_transf_2"/>
    <property type="match status" value="1"/>
</dbReference>
<evidence type="ECO:0000313" key="10">
    <source>
        <dbReference type="EMBL" id="KKU87486.1"/>
    </source>
</evidence>
<evidence type="ECO:0000256" key="3">
    <source>
        <dbReference type="ARBA" id="ARBA00022679"/>
    </source>
</evidence>
<dbReference type="InterPro" id="IPR029044">
    <property type="entry name" value="Nucleotide-diphossugar_trans"/>
</dbReference>
<keyword evidence="7 8" id="KW-0472">Membrane</keyword>
<evidence type="ECO:0000313" key="11">
    <source>
        <dbReference type="Proteomes" id="UP000034739"/>
    </source>
</evidence>
<feature type="transmembrane region" description="Helical" evidence="8">
    <location>
        <begin position="266"/>
        <end position="289"/>
    </location>
</feature>
<keyword evidence="3 10" id="KW-0808">Transferase</keyword>
<evidence type="ECO:0000256" key="2">
    <source>
        <dbReference type="ARBA" id="ARBA00022676"/>
    </source>
</evidence>
<feature type="transmembrane region" description="Helical" evidence="8">
    <location>
        <begin position="233"/>
        <end position="254"/>
    </location>
</feature>
<evidence type="ECO:0000256" key="7">
    <source>
        <dbReference type="ARBA" id="ARBA00023136"/>
    </source>
</evidence>
<dbReference type="Proteomes" id="UP000034739">
    <property type="component" value="Unassembled WGS sequence"/>
</dbReference>
<dbReference type="GO" id="GO:0005886">
    <property type="term" value="C:plasma membrane"/>
    <property type="evidence" value="ECO:0007669"/>
    <property type="project" value="TreeGrafter"/>
</dbReference>
<dbReference type="EMBL" id="LCOY01000026">
    <property type="protein sequence ID" value="KKU87486.1"/>
    <property type="molecule type" value="Genomic_DNA"/>
</dbReference>
<dbReference type="SUPFAM" id="SSF53448">
    <property type="entry name" value="Nucleotide-diphospho-sugar transferases"/>
    <property type="match status" value="1"/>
</dbReference>
<dbReference type="AlphaFoldDB" id="A0A0G1U081"/>
<comment type="caution">
    <text evidence="10">The sequence shown here is derived from an EMBL/GenBank/DDBJ whole genome shotgun (WGS) entry which is preliminary data.</text>
</comment>
<evidence type="ECO:0000256" key="1">
    <source>
        <dbReference type="ARBA" id="ARBA00022475"/>
    </source>
</evidence>
<keyword evidence="4 8" id="KW-0812">Transmembrane</keyword>
<dbReference type="GO" id="GO:0009103">
    <property type="term" value="P:lipopolysaccharide biosynthetic process"/>
    <property type="evidence" value="ECO:0007669"/>
    <property type="project" value="UniProtKB-KW"/>
</dbReference>
<dbReference type="PANTHER" id="PTHR48090:SF3">
    <property type="entry name" value="UNDECAPRENYL-PHOSPHATE 4-DEOXY-4-FORMAMIDO-L-ARABINOSE TRANSFERASE"/>
    <property type="match status" value="1"/>
</dbReference>
<evidence type="ECO:0000256" key="4">
    <source>
        <dbReference type="ARBA" id="ARBA00022692"/>
    </source>
</evidence>
<evidence type="ECO:0000256" key="8">
    <source>
        <dbReference type="SAM" id="Phobius"/>
    </source>
</evidence>
<organism evidence="10 11">
    <name type="scientific">Candidatus Gottesmanbacteria bacterium GW2011_GWA2_47_9</name>
    <dbReference type="NCBI Taxonomy" id="1618445"/>
    <lineage>
        <taxon>Bacteria</taxon>
        <taxon>Candidatus Gottesmaniibacteriota</taxon>
    </lineage>
</organism>
<dbReference type="PANTHER" id="PTHR48090">
    <property type="entry name" value="UNDECAPRENYL-PHOSPHATE 4-DEOXY-4-FORMAMIDO-L-ARABINOSE TRANSFERASE-RELATED"/>
    <property type="match status" value="1"/>
</dbReference>
<keyword evidence="1" id="KW-1003">Cell membrane</keyword>
<keyword evidence="5" id="KW-0448">Lipopolysaccharide biosynthesis</keyword>
<reference evidence="10 11" key="1">
    <citation type="journal article" date="2015" name="Nature">
        <title>rRNA introns, odd ribosomes, and small enigmatic genomes across a large radiation of phyla.</title>
        <authorList>
            <person name="Brown C.T."/>
            <person name="Hug L.A."/>
            <person name="Thomas B.C."/>
            <person name="Sharon I."/>
            <person name="Castelle C.J."/>
            <person name="Singh A."/>
            <person name="Wilkins M.J."/>
            <person name="Williams K.H."/>
            <person name="Banfield J.F."/>
        </authorList>
    </citation>
    <scope>NUCLEOTIDE SEQUENCE [LARGE SCALE GENOMIC DNA]</scope>
</reference>
<dbReference type="GO" id="GO:0099621">
    <property type="term" value="F:undecaprenyl-phosphate 4-deoxy-4-formamido-L-arabinose transferase activity"/>
    <property type="evidence" value="ECO:0007669"/>
    <property type="project" value="TreeGrafter"/>
</dbReference>
<dbReference type="InterPro" id="IPR001173">
    <property type="entry name" value="Glyco_trans_2-like"/>
</dbReference>
<name>A0A0G1U081_9BACT</name>
<accession>A0A0G1U081</accession>
<evidence type="ECO:0000256" key="6">
    <source>
        <dbReference type="ARBA" id="ARBA00022989"/>
    </source>
</evidence>
<feature type="domain" description="Glycosyltransferase 2-like" evidence="9">
    <location>
        <begin position="5"/>
        <end position="168"/>
    </location>
</feature>